<evidence type="ECO:0000313" key="2">
    <source>
        <dbReference type="EMBL" id="KAK1756197.1"/>
    </source>
</evidence>
<dbReference type="AlphaFoldDB" id="A0AAJ0BDU5"/>
<dbReference type="EMBL" id="MU839832">
    <property type="protein sequence ID" value="KAK1756197.1"/>
    <property type="molecule type" value="Genomic_DNA"/>
</dbReference>
<evidence type="ECO:0000313" key="3">
    <source>
        <dbReference type="Proteomes" id="UP001239445"/>
    </source>
</evidence>
<name>A0AAJ0BDU5_9PEZI</name>
<organism evidence="2 3">
    <name type="scientific">Echria macrotheca</name>
    <dbReference type="NCBI Taxonomy" id="438768"/>
    <lineage>
        <taxon>Eukaryota</taxon>
        <taxon>Fungi</taxon>
        <taxon>Dikarya</taxon>
        <taxon>Ascomycota</taxon>
        <taxon>Pezizomycotina</taxon>
        <taxon>Sordariomycetes</taxon>
        <taxon>Sordariomycetidae</taxon>
        <taxon>Sordariales</taxon>
        <taxon>Schizotheciaceae</taxon>
        <taxon>Echria</taxon>
    </lineage>
</organism>
<evidence type="ECO:0000259" key="1">
    <source>
        <dbReference type="Pfam" id="PF25484"/>
    </source>
</evidence>
<accession>A0AAJ0BDU5</accession>
<proteinExistence type="predicted"/>
<dbReference type="Pfam" id="PF25484">
    <property type="entry name" value="DUF7907"/>
    <property type="match status" value="1"/>
</dbReference>
<dbReference type="Proteomes" id="UP001239445">
    <property type="component" value="Unassembled WGS sequence"/>
</dbReference>
<protein>
    <recommendedName>
        <fullName evidence="1">DUF7907 domain-containing protein</fullName>
    </recommendedName>
</protein>
<dbReference type="InterPro" id="IPR057229">
    <property type="entry name" value="DUF7907"/>
</dbReference>
<keyword evidence="3" id="KW-1185">Reference proteome</keyword>
<feature type="domain" description="DUF7907" evidence="1">
    <location>
        <begin position="23"/>
        <end position="203"/>
    </location>
</feature>
<sequence>MKSAIIAGVFAATAAMGQTIKQSEPFFLKVTSSNLTIDGKFLYSCHAGAALQTLCLGSRDVPTTNVNSATFYLNTTVYEGKESDTGNLIWNLVLAPGADGSQQIVSEPLTFQYTPGSNVAITWFAPGYPTQPEVGFNNSALFVNSYPDDSHFTDTYPEQFTSTRISNWYACWVLAGSYYYNALSWVTAGAPHNPTCQSVSVIKVDVSA</sequence>
<comment type="caution">
    <text evidence="2">The sequence shown here is derived from an EMBL/GenBank/DDBJ whole genome shotgun (WGS) entry which is preliminary data.</text>
</comment>
<gene>
    <name evidence="2" type="ORF">QBC47DRAFT_379383</name>
</gene>
<reference evidence="2" key="1">
    <citation type="submission" date="2023-06" db="EMBL/GenBank/DDBJ databases">
        <title>Genome-scale phylogeny and comparative genomics of the fungal order Sordariales.</title>
        <authorList>
            <consortium name="Lawrence Berkeley National Laboratory"/>
            <person name="Hensen N."/>
            <person name="Bonometti L."/>
            <person name="Westerberg I."/>
            <person name="Brannstrom I.O."/>
            <person name="Guillou S."/>
            <person name="Cros-Aarteil S."/>
            <person name="Calhoun S."/>
            <person name="Haridas S."/>
            <person name="Kuo A."/>
            <person name="Mondo S."/>
            <person name="Pangilinan J."/>
            <person name="Riley R."/>
            <person name="Labutti K."/>
            <person name="Andreopoulos B."/>
            <person name="Lipzen A."/>
            <person name="Chen C."/>
            <person name="Yanf M."/>
            <person name="Daum C."/>
            <person name="Ng V."/>
            <person name="Clum A."/>
            <person name="Steindorff A."/>
            <person name="Ohm R."/>
            <person name="Martin F."/>
            <person name="Silar P."/>
            <person name="Natvig D."/>
            <person name="Lalanne C."/>
            <person name="Gautier V."/>
            <person name="Ament-Velasquez S.L."/>
            <person name="Kruys A."/>
            <person name="Hutchinson M.I."/>
            <person name="Powell A.J."/>
            <person name="Barry K."/>
            <person name="Miller A.N."/>
            <person name="Grigoriev I.V."/>
            <person name="Debuchy R."/>
            <person name="Gladieux P."/>
            <person name="Thoren M.H."/>
            <person name="Johannesson H."/>
        </authorList>
    </citation>
    <scope>NUCLEOTIDE SEQUENCE</scope>
    <source>
        <strain evidence="2">PSN4</strain>
    </source>
</reference>